<feature type="region of interest" description="Disordered" evidence="15">
    <location>
        <begin position="30"/>
        <end position="50"/>
    </location>
</feature>
<dbReference type="InterPro" id="IPR044405">
    <property type="entry name" value="PRDM11_PR/SET"/>
</dbReference>
<keyword evidence="6" id="KW-0489">Methyltransferase</keyword>
<feature type="domain" description="SET" evidence="16">
    <location>
        <begin position="114"/>
        <end position="225"/>
    </location>
</feature>
<evidence type="ECO:0000256" key="7">
    <source>
        <dbReference type="ARBA" id="ARBA00022679"/>
    </source>
</evidence>
<comment type="function">
    <text evidence="13">May be involved in transcription regulation.</text>
</comment>
<organism evidence="17 18">
    <name type="scientific">Aythya fuligula</name>
    <name type="common">Tufted duck</name>
    <name type="synonym">Anas fuligula</name>
    <dbReference type="NCBI Taxonomy" id="219594"/>
    <lineage>
        <taxon>Eukaryota</taxon>
        <taxon>Metazoa</taxon>
        <taxon>Chordata</taxon>
        <taxon>Craniata</taxon>
        <taxon>Vertebrata</taxon>
        <taxon>Euteleostomi</taxon>
        <taxon>Archelosauria</taxon>
        <taxon>Archosauria</taxon>
        <taxon>Dinosauria</taxon>
        <taxon>Saurischia</taxon>
        <taxon>Theropoda</taxon>
        <taxon>Coelurosauria</taxon>
        <taxon>Aves</taxon>
        <taxon>Neognathae</taxon>
        <taxon>Galloanserae</taxon>
        <taxon>Anseriformes</taxon>
        <taxon>Anatidae</taxon>
        <taxon>Aythyinae</taxon>
        <taxon>Aythya</taxon>
    </lineage>
</organism>
<dbReference type="GO" id="GO:0005737">
    <property type="term" value="C:cytoplasm"/>
    <property type="evidence" value="ECO:0007669"/>
    <property type="project" value="UniProtKB-SubCell"/>
</dbReference>
<dbReference type="InterPro" id="IPR057456">
    <property type="entry name" value="Znf_C17orf113"/>
</dbReference>
<keyword evidence="17" id="KW-1185">Reference proteome</keyword>
<keyword evidence="7" id="KW-0808">Transferase</keyword>
<dbReference type="AlphaFoldDB" id="A0A6J3CZ91"/>
<dbReference type="Proteomes" id="UP000504639">
    <property type="component" value="Chromosome 5"/>
</dbReference>
<dbReference type="GO" id="GO:0008168">
    <property type="term" value="F:methyltransferase activity"/>
    <property type="evidence" value="ECO:0007669"/>
    <property type="project" value="UniProtKB-KW"/>
</dbReference>
<name>A0A6J3CZ91_AYTFU</name>
<keyword evidence="11" id="KW-0804">Transcription</keyword>
<evidence type="ECO:0000313" key="18">
    <source>
        <dbReference type="RefSeq" id="XP_032043580.1"/>
    </source>
</evidence>
<dbReference type="InterPro" id="IPR046341">
    <property type="entry name" value="SET_dom_sf"/>
</dbReference>
<dbReference type="CTD" id="56981"/>
<keyword evidence="8" id="KW-0949">S-adenosyl-L-methionine</keyword>
<dbReference type="FunFam" id="2.170.270.10:FF:000014">
    <property type="entry name" value="PR domain-containing protein 11"/>
    <property type="match status" value="1"/>
</dbReference>
<gene>
    <name evidence="18" type="primary">PRDM11</name>
</gene>
<evidence type="ECO:0000256" key="13">
    <source>
        <dbReference type="ARBA" id="ARBA00055438"/>
    </source>
</evidence>
<protein>
    <recommendedName>
        <fullName evidence="14">PR domain-containing protein 11</fullName>
    </recommendedName>
</protein>
<dbReference type="GO" id="GO:0005634">
    <property type="term" value="C:nucleus"/>
    <property type="evidence" value="ECO:0007669"/>
    <property type="project" value="UniProtKB-SubCell"/>
</dbReference>
<dbReference type="PANTHER" id="PTHR46880:SF11">
    <property type="entry name" value="PR_SET DOMAIN 11"/>
    <property type="match status" value="1"/>
</dbReference>
<evidence type="ECO:0000256" key="15">
    <source>
        <dbReference type="SAM" id="MobiDB-lite"/>
    </source>
</evidence>
<evidence type="ECO:0000256" key="11">
    <source>
        <dbReference type="ARBA" id="ARBA00023163"/>
    </source>
</evidence>
<evidence type="ECO:0000256" key="6">
    <source>
        <dbReference type="ARBA" id="ARBA00022603"/>
    </source>
</evidence>
<dbReference type="GeneID" id="116489371"/>
<dbReference type="PROSITE" id="PS50280">
    <property type="entry name" value="SET"/>
    <property type="match status" value="1"/>
</dbReference>
<comment type="subcellular location">
    <subcellularLocation>
        <location evidence="2">Cytoplasm</location>
    </subcellularLocation>
    <subcellularLocation>
        <location evidence="1">Nucleus</location>
    </subcellularLocation>
</comment>
<evidence type="ECO:0000256" key="9">
    <source>
        <dbReference type="ARBA" id="ARBA00022843"/>
    </source>
</evidence>
<evidence type="ECO:0000313" key="17">
    <source>
        <dbReference type="Proteomes" id="UP000504639"/>
    </source>
</evidence>
<reference evidence="18" key="1">
    <citation type="submission" date="2025-08" db="UniProtKB">
        <authorList>
            <consortium name="RefSeq"/>
        </authorList>
    </citation>
    <scope>IDENTIFICATION</scope>
    <source>
        <tissue evidence="18">Lung</tissue>
    </source>
</reference>
<evidence type="ECO:0000256" key="8">
    <source>
        <dbReference type="ARBA" id="ARBA00022691"/>
    </source>
</evidence>
<dbReference type="CDD" id="cd19195">
    <property type="entry name" value="PR-SET_PRDM11"/>
    <property type="match status" value="1"/>
</dbReference>
<evidence type="ECO:0000256" key="14">
    <source>
        <dbReference type="ARBA" id="ARBA00072511"/>
    </source>
</evidence>
<evidence type="ECO:0000256" key="2">
    <source>
        <dbReference type="ARBA" id="ARBA00004496"/>
    </source>
</evidence>
<keyword evidence="5" id="KW-0597">Phosphoprotein</keyword>
<keyword evidence="3" id="KW-0963">Cytoplasm</keyword>
<dbReference type="Pfam" id="PF25431">
    <property type="entry name" value="zf-C17orf113"/>
    <property type="match status" value="1"/>
</dbReference>
<dbReference type="RefSeq" id="XP_032043580.1">
    <property type="nucleotide sequence ID" value="XM_032187689.1"/>
</dbReference>
<evidence type="ECO:0000256" key="3">
    <source>
        <dbReference type="ARBA" id="ARBA00022490"/>
    </source>
</evidence>
<keyword evidence="12" id="KW-0539">Nucleus</keyword>
<evidence type="ECO:0000256" key="1">
    <source>
        <dbReference type="ARBA" id="ARBA00004123"/>
    </source>
</evidence>
<dbReference type="Gene3D" id="2.170.270.10">
    <property type="entry name" value="SET domain"/>
    <property type="match status" value="1"/>
</dbReference>
<dbReference type="InterPro" id="IPR001214">
    <property type="entry name" value="SET_dom"/>
</dbReference>
<evidence type="ECO:0000259" key="16">
    <source>
        <dbReference type="PROSITE" id="PS50280"/>
    </source>
</evidence>
<sequence>MSENLKDCLNQTQASLGEMVTIKTEACSPHRDQEYGQPCSGRPDPQSMDVEPKKLKGKRDLIVTKSFQQVDFWFCESCQEYFVDECPNHGPPVFVSDTPVPVGIPDRAALTIPPGMEVVKEPSGENDVRCMNEVIPKGHIFGPYEGQISSQDKSAGFFSWLIVDKNNRYKSIDGTDETKANWMRYVIISREEREQNLMAFQHSERIYFRACRDIRPGEKLRVWYSEDYMKRLHSMSQETINRNLTRASESIISVPTIMEDDDQEVDSADESVSNDMIAATDEPSKMSSATGRRIRRFKQEWLKKFWFLRYSPTLNEMWCHVCRQYTVQSSRTSAFIIGSKQFKIHTIKLHSQSNLHKKCLQLYKLRMHPEKTEEMCRNMTLLFNTAYHLALEGRPYYDFRPLAELLRKCELKVVDQYMNEGDCQILIHHIARALREDLVERIRQSPFLSIILDGQSDDVLADTVAVYVQYTSSDGPPATEFLSLQELGFSTTDSYLQALDRAFSSLGIRLQDEKPTIGLGVDGANITASLRANLFMTIRKTLPWLLCLPFMVHRPHLEILDAISGKELPCLEELENNLKQLLSFYRYSPRLMCELRVTAATLCEETEFLGDIRAVKWIIGEQNVLNALIKDYLEVVAHLKDVSGQTQRADASAIALALLQFLMDYQSIKLIYFLLDVIAVLSRLAYVFQGEYLLVSQVDDKIEEAIQEISRLADSPGEYLQEFEENFRESFNGIAVKNLRVAEAKFQSIREKICQKTQVILAQRFDSRSRTFVKACQVFDLAAWPRSTDELMSYGKEDMVQIFEHLETVPSFSREVCREGMDTRGSLLMEWRELKVDYYTKNGFKDLLSHICKYKQRFPLLNKIVQILKVLPTSSACCEKGRNALQRVRKNNRSRLTLEQLSDLLTIAVNGPPIANFDCKRALDSWFEEKSGNSYALSAEMLSRMSSLDQKPMLQSMDHGSEFYPDI</sequence>
<keyword evidence="10" id="KW-0805">Transcription regulation</keyword>
<dbReference type="PANTHER" id="PTHR46880">
    <property type="entry name" value="RAS-ASSOCIATING DOMAIN-CONTAINING PROTEIN"/>
    <property type="match status" value="1"/>
</dbReference>
<dbReference type="SUPFAM" id="SSF82199">
    <property type="entry name" value="SET domain"/>
    <property type="match status" value="1"/>
</dbReference>
<dbReference type="GO" id="GO:0032259">
    <property type="term" value="P:methylation"/>
    <property type="evidence" value="ECO:0007669"/>
    <property type="project" value="UniProtKB-KW"/>
</dbReference>
<proteinExistence type="predicted"/>
<keyword evidence="9" id="KW-0832">Ubl conjugation</keyword>
<evidence type="ECO:0000256" key="12">
    <source>
        <dbReference type="ARBA" id="ARBA00023242"/>
    </source>
</evidence>
<accession>A0A6J3CZ91</accession>
<evidence type="ECO:0000256" key="5">
    <source>
        <dbReference type="ARBA" id="ARBA00022553"/>
    </source>
</evidence>
<keyword evidence="4" id="KW-1017">Isopeptide bond</keyword>
<evidence type="ECO:0000256" key="10">
    <source>
        <dbReference type="ARBA" id="ARBA00023015"/>
    </source>
</evidence>
<evidence type="ECO:0000256" key="4">
    <source>
        <dbReference type="ARBA" id="ARBA00022499"/>
    </source>
</evidence>
<dbReference type="Pfam" id="PF21549">
    <property type="entry name" value="PRDM2_PR"/>
    <property type="match status" value="1"/>
</dbReference>